<gene>
    <name evidence="3" type="ORF">ACFFNX_02185</name>
</gene>
<name>A0ABV5Y7K1_9ACTN</name>
<evidence type="ECO:0000259" key="2">
    <source>
        <dbReference type="Pfam" id="PF17863"/>
    </source>
</evidence>
<feature type="region of interest" description="Disordered" evidence="1">
    <location>
        <begin position="290"/>
        <end position="309"/>
    </location>
</feature>
<reference evidence="3 4" key="1">
    <citation type="submission" date="2024-09" db="EMBL/GenBank/DDBJ databases">
        <authorList>
            <person name="Sun Q."/>
            <person name="Mori K."/>
        </authorList>
    </citation>
    <scope>NUCLEOTIDE SEQUENCE [LARGE SCALE GENOMIC DNA]</scope>
    <source>
        <strain evidence="3 4">TBRC 0563</strain>
    </source>
</reference>
<dbReference type="EMBL" id="JBHLZP010000006">
    <property type="protein sequence ID" value="MFB9830998.1"/>
    <property type="molecule type" value="Genomic_DNA"/>
</dbReference>
<dbReference type="PANTHER" id="PTHR43473">
    <property type="entry name" value="MAGNESIUM-CHELATASE SUBUNIT CHLD, CHLOROPLASTIC"/>
    <property type="match status" value="1"/>
</dbReference>
<dbReference type="Gene3D" id="1.10.8.80">
    <property type="entry name" value="Magnesium chelatase subunit I, C-Terminal domain"/>
    <property type="match status" value="1"/>
</dbReference>
<dbReference type="PANTHER" id="PTHR43473:SF2">
    <property type="entry name" value="MAGNESIUM-CHELATASE SUBUNIT CHLD, CHLOROPLASTIC"/>
    <property type="match status" value="1"/>
</dbReference>
<dbReference type="RefSeq" id="WP_378194182.1">
    <property type="nucleotide sequence ID" value="NZ_JBHLZP010000006.1"/>
</dbReference>
<accession>A0ABV5Y7K1</accession>
<sequence>MHVRERVATALACAALDRRLAGILMFDLDPDLLLPLTRWLCDLIGASPSVSVLGATTTDDDLWTRVRPELAGAAGFRLEHGPLVGAGRPPGLVVVPDLTRLGLAGARAAVTMIGADVVHLERTGLQVRWRPEDYWIACCRRDEVGRVSPHLLDRFAVRIDADGLGVRRGTGPDAAPLLDPPDPRWVTAVRTGRLAGLSKAAAEDVVERVPLGAAGMRRELALARIARALAALDDDTVVEHEHVDAAARLIGLTPPAATDAPATSPVEPLVRGVDEPGDGEVQQDVRRIEVPEGESAPLRAGPLPDAKERGYPYPEDHADPEYDPDPLRFGARQRMGGGPPRGQPVGTRPARELRDIAVTASLLESARFQAVRCGRQHFRLGHPLHVEAADLRSHLRGPRPAHLLVLVLDHTCHRRWDWYDALTPYLRWAYAARASVGVVEVGAADAPDELCAWGFSARGLLDPRVAAALERRPGRATPLAHGLSLAARLLRHDTQQGDAPVTEAVLLVVTDGRANIPLAASRSRRLPERVAAEGVEDALRVACQIGTLHRVHSVVVGPGSRPGAHLTAMLADALGGSVITGGAGEDG</sequence>
<feature type="region of interest" description="Disordered" evidence="1">
    <location>
        <begin position="256"/>
        <end position="280"/>
    </location>
</feature>
<protein>
    <recommendedName>
        <fullName evidence="2">ChlI/MoxR AAA lid domain-containing protein</fullName>
    </recommendedName>
</protein>
<evidence type="ECO:0000256" key="1">
    <source>
        <dbReference type="SAM" id="MobiDB-lite"/>
    </source>
</evidence>
<feature type="domain" description="ChlI/MoxR AAA lid" evidence="2">
    <location>
        <begin position="207"/>
        <end position="250"/>
    </location>
</feature>
<dbReference type="Proteomes" id="UP001589627">
    <property type="component" value="Unassembled WGS sequence"/>
</dbReference>
<comment type="caution">
    <text evidence="3">The sequence shown here is derived from an EMBL/GenBank/DDBJ whole genome shotgun (WGS) entry which is preliminary data.</text>
</comment>
<dbReference type="Pfam" id="PF17863">
    <property type="entry name" value="AAA_lid_2"/>
    <property type="match status" value="1"/>
</dbReference>
<evidence type="ECO:0000313" key="3">
    <source>
        <dbReference type="EMBL" id="MFB9830998.1"/>
    </source>
</evidence>
<organism evidence="3 4">
    <name type="scientific">Actinoallomurus acaciae</name>
    <dbReference type="NCBI Taxonomy" id="502577"/>
    <lineage>
        <taxon>Bacteria</taxon>
        <taxon>Bacillati</taxon>
        <taxon>Actinomycetota</taxon>
        <taxon>Actinomycetes</taxon>
        <taxon>Streptosporangiales</taxon>
        <taxon>Thermomonosporaceae</taxon>
        <taxon>Actinoallomurus</taxon>
    </lineage>
</organism>
<proteinExistence type="predicted"/>
<feature type="compositionally biased region" description="Low complexity" evidence="1">
    <location>
        <begin position="256"/>
        <end position="265"/>
    </location>
</feature>
<evidence type="ECO:0000313" key="4">
    <source>
        <dbReference type="Proteomes" id="UP001589627"/>
    </source>
</evidence>
<dbReference type="InterPro" id="IPR041628">
    <property type="entry name" value="ChlI/MoxR_AAA_lid"/>
</dbReference>
<keyword evidence="4" id="KW-1185">Reference proteome</keyword>